<evidence type="ECO:0000313" key="2">
    <source>
        <dbReference type="Proteomes" id="UP000533306"/>
    </source>
</evidence>
<proteinExistence type="predicted"/>
<reference evidence="1 2" key="1">
    <citation type="submission" date="2020-08" db="EMBL/GenBank/DDBJ databases">
        <title>Genomic Encyclopedia of Type Strains, Phase IV (KMG-IV): sequencing the most valuable type-strain genomes for metagenomic binning, comparative biology and taxonomic classification.</title>
        <authorList>
            <person name="Goeker M."/>
        </authorList>
    </citation>
    <scope>NUCLEOTIDE SEQUENCE [LARGE SCALE GENOMIC DNA]</scope>
    <source>
        <strain evidence="1 2">DSM 11099</strain>
    </source>
</reference>
<gene>
    <name evidence="1" type="ORF">HNR59_001425</name>
</gene>
<protein>
    <submittedName>
        <fullName evidence="1">Uncharacterized protein</fullName>
    </submittedName>
</protein>
<accession>A0A7W9S1C0</accession>
<name>A0A7W9S1C0_9HYPH</name>
<organism evidence="1 2">
    <name type="scientific">Aquamicrobium lusatiense</name>
    <dbReference type="NCBI Taxonomy" id="89772"/>
    <lineage>
        <taxon>Bacteria</taxon>
        <taxon>Pseudomonadati</taxon>
        <taxon>Pseudomonadota</taxon>
        <taxon>Alphaproteobacteria</taxon>
        <taxon>Hyphomicrobiales</taxon>
        <taxon>Phyllobacteriaceae</taxon>
        <taxon>Aquamicrobium</taxon>
    </lineage>
</organism>
<dbReference type="AlphaFoldDB" id="A0A7W9S1C0"/>
<dbReference type="Proteomes" id="UP000533306">
    <property type="component" value="Unassembled WGS sequence"/>
</dbReference>
<dbReference type="EMBL" id="JACHEU010000001">
    <property type="protein sequence ID" value="MBB6012080.1"/>
    <property type="molecule type" value="Genomic_DNA"/>
</dbReference>
<comment type="caution">
    <text evidence="1">The sequence shown here is derived from an EMBL/GenBank/DDBJ whole genome shotgun (WGS) entry which is preliminary data.</text>
</comment>
<dbReference type="RefSeq" id="WP_281379404.1">
    <property type="nucleotide sequence ID" value="NZ_JACHEU010000001.1"/>
</dbReference>
<keyword evidence="2" id="KW-1185">Reference proteome</keyword>
<evidence type="ECO:0000313" key="1">
    <source>
        <dbReference type="EMBL" id="MBB6012080.1"/>
    </source>
</evidence>
<sequence>MAGNAITLVIVGRAWLAAINGFGDFPAIQSVVAGLRKKDGR</sequence>